<feature type="domain" description="Response regulatory" evidence="19">
    <location>
        <begin position="4"/>
        <end position="118"/>
    </location>
</feature>
<dbReference type="GO" id="GO:0005737">
    <property type="term" value="C:cytoplasm"/>
    <property type="evidence" value="ECO:0007669"/>
    <property type="project" value="UniProtKB-SubCell"/>
</dbReference>
<dbReference type="PROSITE" id="PS50110">
    <property type="entry name" value="RESPONSE_REGULATORY"/>
    <property type="match status" value="1"/>
</dbReference>
<name>A0A916YIE7_9SPHN</name>
<evidence type="ECO:0000256" key="1">
    <source>
        <dbReference type="ARBA" id="ARBA00004496"/>
    </source>
</evidence>
<dbReference type="Pfam" id="PF00158">
    <property type="entry name" value="Sigma54_activat"/>
    <property type="match status" value="1"/>
</dbReference>
<organism evidence="20 21">
    <name type="scientific">Croceicoccus pelagius</name>
    <dbReference type="NCBI Taxonomy" id="1703341"/>
    <lineage>
        <taxon>Bacteria</taxon>
        <taxon>Pseudomonadati</taxon>
        <taxon>Pseudomonadota</taxon>
        <taxon>Alphaproteobacteria</taxon>
        <taxon>Sphingomonadales</taxon>
        <taxon>Erythrobacteraceae</taxon>
        <taxon>Croceicoccus</taxon>
    </lineage>
</organism>
<keyword evidence="7" id="KW-0067">ATP-binding</keyword>
<evidence type="ECO:0000256" key="2">
    <source>
        <dbReference type="ARBA" id="ARBA00019059"/>
    </source>
</evidence>
<dbReference type="InterPro" id="IPR002078">
    <property type="entry name" value="Sigma_54_int"/>
</dbReference>
<dbReference type="Pfam" id="PF00072">
    <property type="entry name" value="Response_reg"/>
    <property type="match status" value="1"/>
</dbReference>
<dbReference type="RefSeq" id="WP_066761604.1">
    <property type="nucleotide sequence ID" value="NZ_BMIO01000006.1"/>
</dbReference>
<dbReference type="SUPFAM" id="SSF52172">
    <property type="entry name" value="CheY-like"/>
    <property type="match status" value="1"/>
</dbReference>
<keyword evidence="8" id="KW-0902">Two-component regulatory system</keyword>
<evidence type="ECO:0000313" key="21">
    <source>
        <dbReference type="Proteomes" id="UP000598997"/>
    </source>
</evidence>
<evidence type="ECO:0000256" key="3">
    <source>
        <dbReference type="ARBA" id="ARBA00022490"/>
    </source>
</evidence>
<dbReference type="PROSITE" id="PS00676">
    <property type="entry name" value="SIGMA54_INTERACT_2"/>
    <property type="match status" value="1"/>
</dbReference>
<evidence type="ECO:0000313" key="20">
    <source>
        <dbReference type="EMBL" id="GGD47102.1"/>
    </source>
</evidence>
<accession>A0A916YIE7</accession>
<dbReference type="Gene3D" id="3.40.50.2300">
    <property type="match status" value="1"/>
</dbReference>
<evidence type="ECO:0000256" key="7">
    <source>
        <dbReference type="ARBA" id="ARBA00022840"/>
    </source>
</evidence>
<dbReference type="SUPFAM" id="SSF52540">
    <property type="entry name" value="P-loop containing nucleoside triphosphate hydrolases"/>
    <property type="match status" value="1"/>
</dbReference>
<dbReference type="GO" id="GO:0000160">
    <property type="term" value="P:phosphorelay signal transduction system"/>
    <property type="evidence" value="ECO:0007669"/>
    <property type="project" value="UniProtKB-KW"/>
</dbReference>
<dbReference type="GO" id="GO:0005524">
    <property type="term" value="F:ATP binding"/>
    <property type="evidence" value="ECO:0007669"/>
    <property type="project" value="UniProtKB-KW"/>
</dbReference>
<keyword evidence="9" id="KW-0805">Transcription regulation</keyword>
<comment type="subcellular location">
    <subcellularLocation>
        <location evidence="1">Cytoplasm</location>
    </subcellularLocation>
</comment>
<dbReference type="InterPro" id="IPR003593">
    <property type="entry name" value="AAA+_ATPase"/>
</dbReference>
<evidence type="ECO:0000256" key="4">
    <source>
        <dbReference type="ARBA" id="ARBA00022491"/>
    </source>
</evidence>
<dbReference type="InterPro" id="IPR025943">
    <property type="entry name" value="Sigma_54_int_dom_ATP-bd_2"/>
</dbReference>
<dbReference type="Pfam" id="PF25601">
    <property type="entry name" value="AAA_lid_14"/>
    <property type="match status" value="1"/>
</dbReference>
<dbReference type="PANTHER" id="PTHR32071">
    <property type="entry name" value="TRANSCRIPTIONAL REGULATORY PROTEIN"/>
    <property type="match status" value="1"/>
</dbReference>
<keyword evidence="12" id="KW-0804">Transcription</keyword>
<dbReference type="Gene3D" id="1.10.8.60">
    <property type="match status" value="1"/>
</dbReference>
<sequence>MSHPVLLVEDDASIAIVITAALEDEGLEVVRCDNIKDRDRLLQEQSYAAMLTDVVLKDGDGIETIGTVTEGYPQMPIIILSAQNTLDTAVRATESGAFEYFPKPFDLDELVRAVKQAIGSGAAPQVANVSEDTIGLPLVGRSSAMQAVYRMITRVIRNDLTVLILGESGTGKELVAEAIHQLGDRNRGPFVAVNTAAIPAELIESELFGHEKGAFTGAVSRHIGKFEQAQGGTLFLDEIGDMPMQAQTRLLRALQSGMILRVGGREEVPFDARIIAATNKDLAPMIEEGRFREDLFYRLNVVPIQLPPLRERGDDIKALARHFLSQAARDGLPAHALSDPAADLLCKQPWRGNVRELKNFIYRLALLAREDVIDEQAIHAAMNETTPVASGQAAPDVEAGPAGKDDLATALGRWLTANAPEQGEIYAKAIAAFERPLFEHMLFATNGNQLRAAQMLGINRNTLRKRLAELQIDPEVYANRVT</sequence>
<evidence type="ECO:0000256" key="6">
    <source>
        <dbReference type="ARBA" id="ARBA00022741"/>
    </source>
</evidence>
<evidence type="ECO:0000256" key="15">
    <source>
        <dbReference type="ARBA" id="ARBA00031910"/>
    </source>
</evidence>
<dbReference type="Gene3D" id="3.40.50.300">
    <property type="entry name" value="P-loop containing nucleotide triphosphate hydrolases"/>
    <property type="match status" value="1"/>
</dbReference>
<keyword evidence="3" id="KW-0963">Cytoplasm</keyword>
<dbReference type="InterPro" id="IPR058031">
    <property type="entry name" value="AAA_lid_NorR"/>
</dbReference>
<evidence type="ECO:0000256" key="11">
    <source>
        <dbReference type="ARBA" id="ARBA00023159"/>
    </source>
</evidence>
<keyword evidence="4" id="KW-0678">Repressor</keyword>
<evidence type="ECO:0000259" key="18">
    <source>
        <dbReference type="PROSITE" id="PS50045"/>
    </source>
</evidence>
<keyword evidence="6" id="KW-0547">Nucleotide-binding</keyword>
<dbReference type="PROSITE" id="PS50045">
    <property type="entry name" value="SIGMA54_INTERACT_4"/>
    <property type="match status" value="1"/>
</dbReference>
<feature type="domain" description="Sigma-54 factor interaction" evidence="18">
    <location>
        <begin position="138"/>
        <end position="366"/>
    </location>
</feature>
<dbReference type="InterPro" id="IPR025662">
    <property type="entry name" value="Sigma_54_int_dom_ATP-bd_1"/>
</dbReference>
<dbReference type="AlphaFoldDB" id="A0A916YIE7"/>
<dbReference type="InterPro" id="IPR011006">
    <property type="entry name" value="CheY-like_superfamily"/>
</dbReference>
<dbReference type="EMBL" id="BMIO01000006">
    <property type="protein sequence ID" value="GGD47102.1"/>
    <property type="molecule type" value="Genomic_DNA"/>
</dbReference>
<comment type="function">
    <text evidence="16">Member of the two-component regulatory system NtrB/NtrC, which controls expression of the nitrogen-regulated (ntr) genes in response to nitrogen limitation. Phosphorylated NtrC binds directly to DNA and stimulates the formation of open promoter-sigma54-RNA polymerase complexes.</text>
</comment>
<dbReference type="FunFam" id="3.40.50.300:FF:000006">
    <property type="entry name" value="DNA-binding transcriptional regulator NtrC"/>
    <property type="match status" value="1"/>
</dbReference>
<dbReference type="SMART" id="SM00382">
    <property type="entry name" value="AAA"/>
    <property type="match status" value="1"/>
</dbReference>
<dbReference type="Proteomes" id="UP000598997">
    <property type="component" value="Unassembled WGS sequence"/>
</dbReference>
<keyword evidence="11" id="KW-0010">Activator</keyword>
<evidence type="ECO:0000256" key="5">
    <source>
        <dbReference type="ARBA" id="ARBA00022553"/>
    </source>
</evidence>
<dbReference type="PRINTS" id="PR01590">
    <property type="entry name" value="HTHFIS"/>
</dbReference>
<dbReference type="Pfam" id="PF02954">
    <property type="entry name" value="HTH_8"/>
    <property type="match status" value="1"/>
</dbReference>
<comment type="caution">
    <text evidence="20">The sequence shown here is derived from an EMBL/GenBank/DDBJ whole genome shotgun (WGS) entry which is preliminary data.</text>
</comment>
<dbReference type="PANTHER" id="PTHR32071:SF95">
    <property type="entry name" value="DNA-BINDING TRANSCRIPTIONAL REGULATOR NTRC"/>
    <property type="match status" value="1"/>
</dbReference>
<dbReference type="InterPro" id="IPR001789">
    <property type="entry name" value="Sig_transdc_resp-reg_receiver"/>
</dbReference>
<dbReference type="PROSITE" id="PS00675">
    <property type="entry name" value="SIGMA54_INTERACT_1"/>
    <property type="match status" value="1"/>
</dbReference>
<gene>
    <name evidence="20" type="ORF">GCM10010989_21710</name>
</gene>
<evidence type="ECO:0000256" key="12">
    <source>
        <dbReference type="ARBA" id="ARBA00023163"/>
    </source>
</evidence>
<protein>
    <recommendedName>
        <fullName evidence="2">DNA-binding transcriptional regulator NtrC</fullName>
    </recommendedName>
    <alternativeName>
        <fullName evidence="14">Nitrogen regulation protein NR(I)</fullName>
    </alternativeName>
    <alternativeName>
        <fullName evidence="15">Nitrogen regulator I</fullName>
    </alternativeName>
</protein>
<evidence type="ECO:0000256" key="16">
    <source>
        <dbReference type="ARBA" id="ARBA00043886"/>
    </source>
</evidence>
<feature type="modified residue" description="4-aspartylphosphate" evidence="17">
    <location>
        <position position="53"/>
    </location>
</feature>
<dbReference type="InterPro" id="IPR002197">
    <property type="entry name" value="HTH_Fis"/>
</dbReference>
<evidence type="ECO:0000256" key="8">
    <source>
        <dbReference type="ARBA" id="ARBA00023012"/>
    </source>
</evidence>
<keyword evidence="13" id="KW-0535">Nitrogen fixation</keyword>
<dbReference type="GO" id="GO:0006355">
    <property type="term" value="P:regulation of DNA-templated transcription"/>
    <property type="evidence" value="ECO:0007669"/>
    <property type="project" value="InterPro"/>
</dbReference>
<keyword evidence="21" id="KW-1185">Reference proteome</keyword>
<dbReference type="OrthoDB" id="7324976at2"/>
<evidence type="ECO:0000256" key="9">
    <source>
        <dbReference type="ARBA" id="ARBA00023015"/>
    </source>
</evidence>
<evidence type="ECO:0000256" key="10">
    <source>
        <dbReference type="ARBA" id="ARBA00023125"/>
    </source>
</evidence>
<proteinExistence type="predicted"/>
<dbReference type="InterPro" id="IPR027417">
    <property type="entry name" value="P-loop_NTPase"/>
</dbReference>
<dbReference type="CDD" id="cd00009">
    <property type="entry name" value="AAA"/>
    <property type="match status" value="1"/>
</dbReference>
<evidence type="ECO:0000259" key="19">
    <source>
        <dbReference type="PROSITE" id="PS50110"/>
    </source>
</evidence>
<dbReference type="Gene3D" id="1.10.10.60">
    <property type="entry name" value="Homeodomain-like"/>
    <property type="match status" value="1"/>
</dbReference>
<evidence type="ECO:0000256" key="14">
    <source>
        <dbReference type="ARBA" id="ARBA00029881"/>
    </source>
</evidence>
<dbReference type="SUPFAM" id="SSF46689">
    <property type="entry name" value="Homeodomain-like"/>
    <property type="match status" value="1"/>
</dbReference>
<dbReference type="GO" id="GO:0043565">
    <property type="term" value="F:sequence-specific DNA binding"/>
    <property type="evidence" value="ECO:0007669"/>
    <property type="project" value="InterPro"/>
</dbReference>
<evidence type="ECO:0000256" key="17">
    <source>
        <dbReference type="PROSITE-ProRule" id="PRU00169"/>
    </source>
</evidence>
<evidence type="ECO:0000256" key="13">
    <source>
        <dbReference type="ARBA" id="ARBA00023231"/>
    </source>
</evidence>
<dbReference type="InterPro" id="IPR009057">
    <property type="entry name" value="Homeodomain-like_sf"/>
</dbReference>
<dbReference type="SMART" id="SM00448">
    <property type="entry name" value="REC"/>
    <property type="match status" value="1"/>
</dbReference>
<reference evidence="20 21" key="1">
    <citation type="journal article" date="2014" name="Int. J. Syst. Evol. Microbiol.">
        <title>Complete genome sequence of Corynebacterium casei LMG S-19264T (=DSM 44701T), isolated from a smear-ripened cheese.</title>
        <authorList>
            <consortium name="US DOE Joint Genome Institute (JGI-PGF)"/>
            <person name="Walter F."/>
            <person name="Albersmeier A."/>
            <person name="Kalinowski J."/>
            <person name="Ruckert C."/>
        </authorList>
    </citation>
    <scope>NUCLEOTIDE SEQUENCE [LARGE SCALE GENOMIC DNA]</scope>
    <source>
        <strain evidence="20 21">CGMCC 1.15358</strain>
    </source>
</reference>
<keyword evidence="10" id="KW-0238">DNA-binding</keyword>
<keyword evidence="5 17" id="KW-0597">Phosphoprotein</keyword>